<dbReference type="OrthoDB" id="2338at10239"/>
<organism evidence="2 3">
    <name type="scientific">Oat sterile dwarf virus</name>
    <dbReference type="NCBI Taxonomy" id="73147"/>
    <lineage>
        <taxon>Viruses</taxon>
        <taxon>Riboviria</taxon>
        <taxon>Orthornavirae</taxon>
        <taxon>Duplornaviricota</taxon>
        <taxon>Resentoviricetes</taxon>
        <taxon>Reovirales</taxon>
        <taxon>Spinareoviridae</taxon>
        <taxon>Fijivirus</taxon>
        <taxon>Fijivirus avenae</taxon>
    </lineage>
</organism>
<reference evidence="2 3" key="1">
    <citation type="journal article" date="1998" name="J. Gen. Virol.">
        <title>Taxonomical characteristics of fijiviruses based on nucleotide sequences of the oat sterile dwarf virus genome.</title>
        <authorList>
            <person name="Isogai M."/>
            <person name="Uyeda I."/>
            <person name="Lindsten K."/>
        </authorList>
    </citation>
    <scope>NUCLEOTIDE SEQUENCE [LARGE SCALE GENOMIC DNA]</scope>
</reference>
<keyword evidence="1" id="KW-0812">Transmembrane</keyword>
<keyword evidence="3" id="KW-1185">Reference proteome</keyword>
<evidence type="ECO:0000313" key="3">
    <source>
        <dbReference type="Proteomes" id="UP000242318"/>
    </source>
</evidence>
<dbReference type="RefSeq" id="YP_009507769.1">
    <property type="nucleotide sequence ID" value="NC_038653.1"/>
</dbReference>
<dbReference type="GeneID" id="37618845"/>
<evidence type="ECO:0000256" key="1">
    <source>
        <dbReference type="SAM" id="Phobius"/>
    </source>
</evidence>
<accession>O70787</accession>
<keyword evidence="1" id="KW-0472">Membrane</keyword>
<dbReference type="KEGG" id="vg:37618845"/>
<feature type="transmembrane region" description="Helical" evidence="1">
    <location>
        <begin position="564"/>
        <end position="580"/>
    </location>
</feature>
<keyword evidence="1" id="KW-1133">Transmembrane helix</keyword>
<proteinExistence type="predicted"/>
<name>O70787_9REOV</name>
<protein>
    <submittedName>
        <fullName evidence="2">p9</fullName>
    </submittedName>
</protein>
<sequence length="583" mass="68196">MSTSEYQGLPRRSLRVLLFPLWHNNKSTNKISINQHYHSLASQKRCRIKMRNPQSFELSKTENQNELNLMFDDTPLRGKMTVDNVRNVFFRCRKMYEASQTYLPRFTTRTIKYVGFLAMVDKLPIKIVDPNPEARFYTINDVRDLSFVTDNQLTDKLEAGTIVKVLIHLAPKDLETYVVSSDNLAKTSNYIKEVFNSDFSFLSYPYLDDLTIAERALLPDWLSNLLNIMQLYPFRESAFHIRPMIPSVSSSAFIQITIRMFAGKRKRSYFLWSFAQDPSTFAKVLPIERTYHGDYSDLIHHIADNSVKMTFDSIDYDINNMKFTLSVGKCDLNPLNELESTRLLKWVGDFKSGCSLQLIGNKGCGKSTLIRGMYEKFPHVLCVDSDEFGIFLHMLIAEYPYVLNDDLTFISEEDFDPIQFELTLSAYLQIRDNPDDTINGSIFEKVMTEIFVKKYEAHYNPKNMELIMDDYNHFFHSAISHPSFGFRMFFTELVEHMFSTGKYTQYVHFVHCYSELGTLPHCDEYLTLFSNIHFNPILRKHRSGHYTAVITQLILLSKYYCTTFILHILLWSILLHYLLYRII</sequence>
<dbReference type="Proteomes" id="UP000242318">
    <property type="component" value="Genome"/>
</dbReference>
<dbReference type="EMBL" id="AB011026">
    <property type="protein sequence ID" value="BAA25151.1"/>
    <property type="molecule type" value="Genomic_RNA"/>
</dbReference>
<evidence type="ECO:0000313" key="2">
    <source>
        <dbReference type="EMBL" id="BAA25151.1"/>
    </source>
</evidence>